<dbReference type="STRING" id="108003.B1C78_13710"/>
<dbReference type="Pfam" id="PF00106">
    <property type="entry name" value="adh_short"/>
    <property type="match status" value="1"/>
</dbReference>
<gene>
    <name evidence="3" type="ORF">B1C78_13710</name>
</gene>
<organism evidence="3 4">
    <name type="scientific">Thioalkalivibrio denitrificans</name>
    <dbReference type="NCBI Taxonomy" id="108003"/>
    <lineage>
        <taxon>Bacteria</taxon>
        <taxon>Pseudomonadati</taxon>
        <taxon>Pseudomonadota</taxon>
        <taxon>Gammaproteobacteria</taxon>
        <taxon>Chromatiales</taxon>
        <taxon>Ectothiorhodospiraceae</taxon>
        <taxon>Thioalkalivibrio</taxon>
    </lineage>
</organism>
<comment type="similarity">
    <text evidence="1">Belongs to the short-chain dehydrogenases/reductases (SDR) family.</text>
</comment>
<comment type="caution">
    <text evidence="3">The sequence shown here is derived from an EMBL/GenBank/DDBJ whole genome shotgun (WGS) entry which is preliminary data.</text>
</comment>
<evidence type="ECO:0000313" key="3">
    <source>
        <dbReference type="EMBL" id="OOG22810.1"/>
    </source>
</evidence>
<keyword evidence="4" id="KW-1185">Reference proteome</keyword>
<proteinExistence type="inferred from homology"/>
<dbReference type="PANTHER" id="PTHR42901:SF1">
    <property type="entry name" value="ALCOHOL DEHYDROGENASE"/>
    <property type="match status" value="1"/>
</dbReference>
<dbReference type="OrthoDB" id="9790785at2"/>
<dbReference type="SUPFAM" id="SSF51735">
    <property type="entry name" value="NAD(P)-binding Rossmann-fold domains"/>
    <property type="match status" value="1"/>
</dbReference>
<protein>
    <submittedName>
        <fullName evidence="3">3-oxoacyl-ACP reductase</fullName>
    </submittedName>
</protein>
<dbReference type="PRINTS" id="PR00081">
    <property type="entry name" value="GDHRDH"/>
</dbReference>
<dbReference type="Proteomes" id="UP000189462">
    <property type="component" value="Unassembled WGS sequence"/>
</dbReference>
<dbReference type="RefSeq" id="WP_077279727.1">
    <property type="nucleotide sequence ID" value="NZ_MVBK01000090.1"/>
</dbReference>
<dbReference type="Gene3D" id="3.40.50.720">
    <property type="entry name" value="NAD(P)-binding Rossmann-like Domain"/>
    <property type="match status" value="1"/>
</dbReference>
<sequence>MTPEQLLAYQPPPDLLAERVILITGAGAGVGRALSLACARLGATVILLDKEIKALEAVYDEIEQSGAPQPGIYPMNLEGATAKDHEDLADNLASQMGRLDGLVHNAGWVGSLTPFKYYDVELWSRVITTNLHAPFLLTRAVLPLLEAAPDPAIVFSAHDSARAYWGAFGVAKGGQEAMLKILSEEYAGERFIRVNGVDTGPLRTRMRTQNYPGENPNKHPTPEAVLAPYLYFLGPDAGRTTGEIIRLEGKVVA</sequence>
<keyword evidence="2" id="KW-0560">Oxidoreductase</keyword>
<dbReference type="PANTHER" id="PTHR42901">
    <property type="entry name" value="ALCOHOL DEHYDROGENASE"/>
    <property type="match status" value="1"/>
</dbReference>
<dbReference type="AlphaFoldDB" id="A0A1V3NCK7"/>
<dbReference type="GO" id="GO:0016491">
    <property type="term" value="F:oxidoreductase activity"/>
    <property type="evidence" value="ECO:0007669"/>
    <property type="project" value="UniProtKB-KW"/>
</dbReference>
<dbReference type="InterPro" id="IPR002347">
    <property type="entry name" value="SDR_fam"/>
</dbReference>
<name>A0A1V3NCK7_9GAMM</name>
<evidence type="ECO:0000256" key="1">
    <source>
        <dbReference type="ARBA" id="ARBA00006484"/>
    </source>
</evidence>
<accession>A0A1V3NCK7</accession>
<dbReference type="InterPro" id="IPR036291">
    <property type="entry name" value="NAD(P)-bd_dom_sf"/>
</dbReference>
<evidence type="ECO:0000313" key="4">
    <source>
        <dbReference type="Proteomes" id="UP000189462"/>
    </source>
</evidence>
<evidence type="ECO:0000256" key="2">
    <source>
        <dbReference type="ARBA" id="ARBA00023002"/>
    </source>
</evidence>
<dbReference type="EMBL" id="MVBK01000090">
    <property type="protein sequence ID" value="OOG22810.1"/>
    <property type="molecule type" value="Genomic_DNA"/>
</dbReference>
<reference evidence="3 4" key="1">
    <citation type="submission" date="2017-02" db="EMBL/GenBank/DDBJ databases">
        <title>Genomic diversity within the haloalkaliphilic genus Thioalkalivibrio.</title>
        <authorList>
            <person name="Ahn A.-C."/>
            <person name="Meier-Kolthoff J."/>
            <person name="Overmars L."/>
            <person name="Richter M."/>
            <person name="Woyke T."/>
            <person name="Sorokin D.Y."/>
            <person name="Muyzer G."/>
        </authorList>
    </citation>
    <scope>NUCLEOTIDE SEQUENCE [LARGE SCALE GENOMIC DNA]</scope>
    <source>
        <strain evidence="3 4">ALJD</strain>
    </source>
</reference>